<protein>
    <submittedName>
        <fullName evidence="1">Uncharacterized protein</fullName>
    </submittedName>
</protein>
<sequence length="116" mass="12625">MEKLAAVKCSVAAEAGPRSDFLWPSDTDTVLSIVMALAGEVATLYERVDTIERVVEQELGLSREKLDAFVASSAAQAERGQWHDAFVARLMRRLTQEVAILQAKDGPPIPRKSAGD</sequence>
<dbReference type="Proteomes" id="UP000537161">
    <property type="component" value="Unassembled WGS sequence"/>
</dbReference>
<evidence type="ECO:0000313" key="2">
    <source>
        <dbReference type="Proteomes" id="UP000537161"/>
    </source>
</evidence>
<reference evidence="1 2" key="1">
    <citation type="submission" date="2020-08" db="EMBL/GenBank/DDBJ databases">
        <title>Genomic Encyclopedia of Type Strains, Phase IV (KMG-IV): sequencing the most valuable type-strain genomes for metagenomic binning, comparative biology and taxonomic classification.</title>
        <authorList>
            <person name="Goeker M."/>
        </authorList>
    </citation>
    <scope>NUCLEOTIDE SEQUENCE [LARGE SCALE GENOMIC DNA]</scope>
    <source>
        <strain evidence="1 2">DSM 27163</strain>
    </source>
</reference>
<dbReference type="RefSeq" id="WP_184098562.1">
    <property type="nucleotide sequence ID" value="NZ_JACIJH010000007.1"/>
</dbReference>
<evidence type="ECO:0000313" key="1">
    <source>
        <dbReference type="EMBL" id="MBB5707063.1"/>
    </source>
</evidence>
<keyword evidence="2" id="KW-1185">Reference proteome</keyword>
<dbReference type="EMBL" id="JACIJH010000007">
    <property type="protein sequence ID" value="MBB5707063.1"/>
    <property type="molecule type" value="Genomic_DNA"/>
</dbReference>
<organism evidence="1 2">
    <name type="scientific">Sphingopyxis panaciterrulae</name>
    <dbReference type="NCBI Taxonomy" id="462372"/>
    <lineage>
        <taxon>Bacteria</taxon>
        <taxon>Pseudomonadati</taxon>
        <taxon>Pseudomonadota</taxon>
        <taxon>Alphaproteobacteria</taxon>
        <taxon>Sphingomonadales</taxon>
        <taxon>Sphingomonadaceae</taxon>
        <taxon>Sphingopyxis</taxon>
    </lineage>
</organism>
<gene>
    <name evidence="1" type="ORF">FHR21_002425</name>
</gene>
<dbReference type="AlphaFoldDB" id="A0A7W9B6C0"/>
<comment type="caution">
    <text evidence="1">The sequence shown here is derived from an EMBL/GenBank/DDBJ whole genome shotgun (WGS) entry which is preliminary data.</text>
</comment>
<proteinExistence type="predicted"/>
<name>A0A7W9B6C0_9SPHN</name>
<accession>A0A7W9B6C0</accession>